<accession>A0A0N4WPD9</accession>
<organism evidence="1">
    <name type="scientific">Haemonchus placei</name>
    <name type="common">Barber's pole worm</name>
    <dbReference type="NCBI Taxonomy" id="6290"/>
    <lineage>
        <taxon>Eukaryota</taxon>
        <taxon>Metazoa</taxon>
        <taxon>Ecdysozoa</taxon>
        <taxon>Nematoda</taxon>
        <taxon>Chromadorea</taxon>
        <taxon>Rhabditida</taxon>
        <taxon>Rhabditina</taxon>
        <taxon>Rhabditomorpha</taxon>
        <taxon>Strongyloidea</taxon>
        <taxon>Trichostrongylidae</taxon>
        <taxon>Haemonchus</taxon>
    </lineage>
</organism>
<protein>
    <submittedName>
        <fullName evidence="1">Ovule protein</fullName>
    </submittedName>
</protein>
<sequence>LVRYLWRSPRYRLYIAACRGLSASMLCNSPQKTETITLNQLSPTVCKHISRKFNNVGSNTILTIKIFIVTLILNSPPSYGTRLH</sequence>
<dbReference type="WBParaSite" id="HPLM_0001322801-mRNA-1">
    <property type="protein sequence ID" value="HPLM_0001322801-mRNA-1"/>
    <property type="gene ID" value="HPLM_0001322801"/>
</dbReference>
<name>A0A0N4WPD9_HAEPC</name>
<proteinExistence type="predicted"/>
<dbReference type="AlphaFoldDB" id="A0A0N4WPD9"/>
<reference evidence="1" key="1">
    <citation type="submission" date="2017-02" db="UniProtKB">
        <authorList>
            <consortium name="WormBaseParasite"/>
        </authorList>
    </citation>
    <scope>IDENTIFICATION</scope>
</reference>
<evidence type="ECO:0000313" key="1">
    <source>
        <dbReference type="WBParaSite" id="HPLM_0001322801-mRNA-1"/>
    </source>
</evidence>